<dbReference type="Gene3D" id="2.60.120.590">
    <property type="entry name" value="Alpha-ketoglutarate-dependent dioxygenase AlkB-like"/>
    <property type="match status" value="1"/>
</dbReference>
<dbReference type="AlphaFoldDB" id="A0A7S1KF66"/>
<reference evidence="3" key="1">
    <citation type="submission" date="2021-01" db="EMBL/GenBank/DDBJ databases">
        <authorList>
            <person name="Corre E."/>
            <person name="Pelletier E."/>
            <person name="Niang G."/>
            <person name="Scheremetjew M."/>
            <person name="Finn R."/>
            <person name="Kale V."/>
            <person name="Holt S."/>
            <person name="Cochrane G."/>
            <person name="Meng A."/>
            <person name="Brown T."/>
            <person name="Cohen L."/>
        </authorList>
    </citation>
    <scope>NUCLEOTIDE SEQUENCE</scope>
    <source>
        <strain evidence="3">CCMP3346</strain>
    </source>
</reference>
<proteinExistence type="predicted"/>
<accession>A0A7S1KF66</accession>
<keyword evidence="2" id="KW-1133">Transmembrane helix</keyword>
<name>A0A7S1KF66_9ALVE</name>
<dbReference type="EMBL" id="HBGB01046354">
    <property type="protein sequence ID" value="CAD9072176.1"/>
    <property type="molecule type" value="Transcribed_RNA"/>
</dbReference>
<feature type="transmembrane region" description="Helical" evidence="2">
    <location>
        <begin position="12"/>
        <end position="32"/>
    </location>
</feature>
<evidence type="ECO:0000313" key="3">
    <source>
        <dbReference type="EMBL" id="CAD9072176.1"/>
    </source>
</evidence>
<keyword evidence="2" id="KW-0472">Membrane</keyword>
<gene>
    <name evidence="3" type="ORF">VBRA1451_LOCUS27259</name>
</gene>
<evidence type="ECO:0000256" key="2">
    <source>
        <dbReference type="SAM" id="Phobius"/>
    </source>
</evidence>
<evidence type="ECO:0000256" key="1">
    <source>
        <dbReference type="SAM" id="MobiDB-lite"/>
    </source>
</evidence>
<feature type="region of interest" description="Disordered" evidence="1">
    <location>
        <begin position="207"/>
        <end position="232"/>
    </location>
</feature>
<keyword evidence="2" id="KW-0812">Transmembrane</keyword>
<organism evidence="3">
    <name type="scientific">Vitrella brassicaformis</name>
    <dbReference type="NCBI Taxonomy" id="1169539"/>
    <lineage>
        <taxon>Eukaryota</taxon>
        <taxon>Sar</taxon>
        <taxon>Alveolata</taxon>
        <taxon>Colpodellida</taxon>
        <taxon>Vitrellaceae</taxon>
        <taxon>Vitrella</taxon>
    </lineage>
</organism>
<sequence>MRPNRRPVGDGLLGVCIQLQLHHLWFLLLVVLGFGFRLGAGSCGGRVLHVAVLLTLRRTLRRQLHQSRSQSSLLNTDSRFFKLDAHVDPMTDGPHVFILGLLSGTVITFSPVDCPTGVRKNPAQIARSSWTDSDIDCLFRLRSLVSFSGDARYNLNHGIRAGVEVLQENGEPLVCDWWGRLENLLPRREERLSIVFAFADCLDDKDTAGGRNSNDVSKETREAEVQATTTHQ</sequence>
<protein>
    <submittedName>
        <fullName evidence="3">Uncharacterized protein</fullName>
    </submittedName>
</protein>
<dbReference type="InterPro" id="IPR037151">
    <property type="entry name" value="AlkB-like_sf"/>
</dbReference>